<dbReference type="RefSeq" id="WP_338887978.1">
    <property type="nucleotide sequence ID" value="NZ_CP147846.1"/>
</dbReference>
<reference evidence="1 2" key="1">
    <citation type="submission" date="2024-03" db="EMBL/GenBank/DDBJ databases">
        <title>Natural products discovery in diverse microorganisms through a two-stage MS feature dereplication strategy.</title>
        <authorList>
            <person name="Zhang R."/>
        </authorList>
    </citation>
    <scope>NUCLEOTIDE SEQUENCE [LARGE SCALE GENOMIC DNA]</scope>
    <source>
        <strain evidence="1 2">18930</strain>
    </source>
</reference>
<proteinExistence type="predicted"/>
<accession>A0ABZ2PNQ5</accession>
<organism evidence="1 2">
    <name type="scientific">Rhodococcus sovatensis</name>
    <dbReference type="NCBI Taxonomy" id="1805840"/>
    <lineage>
        <taxon>Bacteria</taxon>
        <taxon>Bacillati</taxon>
        <taxon>Actinomycetota</taxon>
        <taxon>Actinomycetes</taxon>
        <taxon>Mycobacteriales</taxon>
        <taxon>Nocardiaceae</taxon>
        <taxon>Rhodococcus</taxon>
    </lineage>
</organism>
<protein>
    <submittedName>
        <fullName evidence="1">Uncharacterized protein</fullName>
    </submittedName>
</protein>
<evidence type="ECO:0000313" key="1">
    <source>
        <dbReference type="EMBL" id="WXG68031.1"/>
    </source>
</evidence>
<gene>
    <name evidence="1" type="ORF">WDS16_22895</name>
</gene>
<sequence length="85" mass="9321">MKWTRTIPILGWLFLMWGAWAAAQGRLPRSHAVRAALMIDAGLSIGAHAVQIPAAISAAQPLGHSRRRITLLTMVFGATWYRTLA</sequence>
<dbReference type="EMBL" id="CP147846">
    <property type="protein sequence ID" value="WXG68031.1"/>
    <property type="molecule type" value="Genomic_DNA"/>
</dbReference>
<evidence type="ECO:0000313" key="2">
    <source>
        <dbReference type="Proteomes" id="UP001432000"/>
    </source>
</evidence>
<dbReference type="Proteomes" id="UP001432000">
    <property type="component" value="Chromosome"/>
</dbReference>
<keyword evidence="2" id="KW-1185">Reference proteome</keyword>
<name>A0ABZ2PNQ5_9NOCA</name>